<dbReference type="STRING" id="159291.SAMN05920897_102226"/>
<dbReference type="PANTHER" id="PTHR43798">
    <property type="entry name" value="MONOACYLGLYCEROL LIPASE"/>
    <property type="match status" value="1"/>
</dbReference>
<dbReference type="EMBL" id="FTMS01000002">
    <property type="protein sequence ID" value="SIQ01740.1"/>
    <property type="molecule type" value="Genomic_DNA"/>
</dbReference>
<dbReference type="InterPro" id="IPR029058">
    <property type="entry name" value="AB_hydrolase_fold"/>
</dbReference>
<evidence type="ECO:0000259" key="4">
    <source>
        <dbReference type="Pfam" id="PF12697"/>
    </source>
</evidence>
<dbReference type="GO" id="GO:0052689">
    <property type="term" value="F:carboxylic ester hydrolase activity"/>
    <property type="evidence" value="ECO:0007669"/>
    <property type="project" value="InterPro"/>
</dbReference>
<proteinExistence type="predicted"/>
<dbReference type="AlphaFoldDB" id="A0A1N6PBJ4"/>
<protein>
    <submittedName>
        <fullName evidence="5">Carboxylesterase</fullName>
    </submittedName>
</protein>
<dbReference type="Pfam" id="PF12697">
    <property type="entry name" value="Abhydrolase_6"/>
    <property type="match status" value="1"/>
</dbReference>
<keyword evidence="1" id="KW-0378">Hydrolase</keyword>
<evidence type="ECO:0000256" key="2">
    <source>
        <dbReference type="PIRSR" id="PIRSR017388-1"/>
    </source>
</evidence>
<feature type="binding site" evidence="3">
    <location>
        <position position="112"/>
    </location>
    <ligand>
        <name>substrate</name>
    </ligand>
</feature>
<evidence type="ECO:0000256" key="3">
    <source>
        <dbReference type="PIRSR" id="PIRSR017388-2"/>
    </source>
</evidence>
<name>A0A1N6PBJ4_9SPIO</name>
<dbReference type="SUPFAM" id="SSF53474">
    <property type="entry name" value="alpha/beta-Hydrolases"/>
    <property type="match status" value="1"/>
</dbReference>
<dbReference type="PANTHER" id="PTHR43798:SF31">
    <property type="entry name" value="AB HYDROLASE SUPERFAMILY PROTEIN YCLE"/>
    <property type="match status" value="1"/>
</dbReference>
<dbReference type="InterPro" id="IPR000073">
    <property type="entry name" value="AB_hydrolase_1"/>
</dbReference>
<dbReference type="PIRSF" id="PIRSF017388">
    <property type="entry name" value="Esterase_lipase"/>
    <property type="match status" value="1"/>
</dbReference>
<organism evidence="5 6">
    <name type="scientific">Alkalispirochaeta americana</name>
    <dbReference type="NCBI Taxonomy" id="159291"/>
    <lineage>
        <taxon>Bacteria</taxon>
        <taxon>Pseudomonadati</taxon>
        <taxon>Spirochaetota</taxon>
        <taxon>Spirochaetia</taxon>
        <taxon>Spirochaetales</taxon>
        <taxon>Spirochaetaceae</taxon>
        <taxon>Alkalispirochaeta</taxon>
    </lineage>
</organism>
<dbReference type="InterPro" id="IPR050266">
    <property type="entry name" value="AB_hydrolase_sf"/>
</dbReference>
<feature type="domain" description="AB hydrolase-1" evidence="4">
    <location>
        <begin position="37"/>
        <end position="256"/>
    </location>
</feature>
<evidence type="ECO:0000256" key="1">
    <source>
        <dbReference type="ARBA" id="ARBA00022801"/>
    </source>
</evidence>
<gene>
    <name evidence="5" type="ORF">SAMN05920897_102226</name>
</gene>
<dbReference type="Proteomes" id="UP000186400">
    <property type="component" value="Unassembled WGS sequence"/>
</dbReference>
<dbReference type="GO" id="GO:0016020">
    <property type="term" value="C:membrane"/>
    <property type="evidence" value="ECO:0007669"/>
    <property type="project" value="TreeGrafter"/>
</dbReference>
<dbReference type="Gene3D" id="3.40.50.1820">
    <property type="entry name" value="alpha/beta hydrolase"/>
    <property type="match status" value="1"/>
</dbReference>
<evidence type="ECO:0000313" key="6">
    <source>
        <dbReference type="Proteomes" id="UP000186400"/>
    </source>
</evidence>
<reference evidence="6" key="1">
    <citation type="submission" date="2017-01" db="EMBL/GenBank/DDBJ databases">
        <authorList>
            <person name="Varghese N."/>
            <person name="Submissions S."/>
        </authorList>
    </citation>
    <scope>NUCLEOTIDE SEQUENCE [LARGE SCALE GENOMIC DNA]</scope>
    <source>
        <strain evidence="6">ASpG1</strain>
    </source>
</reference>
<feature type="active site" description="Nucleophile" evidence="2">
    <location>
        <position position="111"/>
    </location>
</feature>
<feature type="active site" description="Charge relay system" evidence="2">
    <location>
        <position position="244"/>
    </location>
</feature>
<feature type="active site" description="Charge relay system" evidence="2">
    <location>
        <position position="214"/>
    </location>
</feature>
<evidence type="ECO:0000313" key="5">
    <source>
        <dbReference type="EMBL" id="SIQ01740.1"/>
    </source>
</evidence>
<keyword evidence="6" id="KW-1185">Reference proteome</keyword>
<dbReference type="InterPro" id="IPR012354">
    <property type="entry name" value="Esterase_lipase"/>
</dbReference>
<accession>A0A1N6PBJ4</accession>
<sequence length="265" mass="29366">MNTIAVRPSIAAIPAETRVLPGARTLRLEREGASRAVLVLHGFTGYVGEIRFLAEHLHQAGFSVLAPRLPGHGTNSRDFRASGGNDWWRASVDAYLDVASRYDQVMVVGLSMGGVLSALLAAQFPLARAALLAPALEIAHPLVPLTPFLRHLVPPLRKPEKEPSEDPEREYLAREYWNWQWPRETSELYRLVKLGRRALEKITCPTLTVVSAQDDTVPLSVAGRIERSIAATERQTLVLEESGHVITDGPEKETVARAVSEWFLR</sequence>
<feature type="binding site" evidence="3">
    <location>
        <position position="43"/>
    </location>
    <ligand>
        <name>substrate</name>
    </ligand>
</feature>